<protein>
    <recommendedName>
        <fullName evidence="1">DM2 domain-containing protein</fullName>
    </recommendedName>
</protein>
<accession>A0AAU9PKY3</accession>
<evidence type="ECO:0000259" key="1">
    <source>
        <dbReference type="Pfam" id="PF02201"/>
    </source>
</evidence>
<dbReference type="EMBL" id="CAKMRJ010005634">
    <property type="protein sequence ID" value="CAH1450648.1"/>
    <property type="molecule type" value="Genomic_DNA"/>
</dbReference>
<dbReference type="Proteomes" id="UP001157418">
    <property type="component" value="Unassembled WGS sequence"/>
</dbReference>
<organism evidence="2 3">
    <name type="scientific">Lactuca virosa</name>
    <dbReference type="NCBI Taxonomy" id="75947"/>
    <lineage>
        <taxon>Eukaryota</taxon>
        <taxon>Viridiplantae</taxon>
        <taxon>Streptophyta</taxon>
        <taxon>Embryophyta</taxon>
        <taxon>Tracheophyta</taxon>
        <taxon>Spermatophyta</taxon>
        <taxon>Magnoliopsida</taxon>
        <taxon>eudicotyledons</taxon>
        <taxon>Gunneridae</taxon>
        <taxon>Pentapetalae</taxon>
        <taxon>asterids</taxon>
        <taxon>campanulids</taxon>
        <taxon>Asterales</taxon>
        <taxon>Asteraceae</taxon>
        <taxon>Cichorioideae</taxon>
        <taxon>Cichorieae</taxon>
        <taxon>Lactucinae</taxon>
        <taxon>Lactuca</taxon>
    </lineage>
</organism>
<dbReference type="SUPFAM" id="SSF47592">
    <property type="entry name" value="SWIB/MDM2 domain"/>
    <property type="match status" value="1"/>
</dbReference>
<dbReference type="InterPro" id="IPR036885">
    <property type="entry name" value="SWIB_MDM2_dom_sf"/>
</dbReference>
<sequence>MTSKLTSAGQRITKSLICQLVHDIIRFSDMNASELRKHIGLRSVSNLRFHADVSEAPILPTNVSPYDFNSRGYSAVTNDVKNQDPGNSVMIVCDEKLKEVFGCESISAMGIPELLVRHHLLEQ</sequence>
<gene>
    <name evidence="2" type="ORF">LVIROSA_LOCUS36064</name>
</gene>
<dbReference type="InterPro" id="IPR003121">
    <property type="entry name" value="SWIB_MDM2_domain"/>
</dbReference>
<evidence type="ECO:0000313" key="3">
    <source>
        <dbReference type="Proteomes" id="UP001157418"/>
    </source>
</evidence>
<feature type="domain" description="DM2" evidence="1">
    <location>
        <begin position="83"/>
        <end position="118"/>
    </location>
</feature>
<keyword evidence="3" id="KW-1185">Reference proteome</keyword>
<name>A0AAU9PKY3_9ASTR</name>
<dbReference type="CDD" id="cd10567">
    <property type="entry name" value="SWIB-MDM2_like"/>
    <property type="match status" value="1"/>
</dbReference>
<proteinExistence type="predicted"/>
<evidence type="ECO:0000313" key="2">
    <source>
        <dbReference type="EMBL" id="CAH1450648.1"/>
    </source>
</evidence>
<reference evidence="2 3" key="1">
    <citation type="submission" date="2022-01" db="EMBL/GenBank/DDBJ databases">
        <authorList>
            <person name="Xiong W."/>
            <person name="Schranz E."/>
        </authorList>
    </citation>
    <scope>NUCLEOTIDE SEQUENCE [LARGE SCALE GENOMIC DNA]</scope>
</reference>
<dbReference type="Gene3D" id="1.10.245.10">
    <property type="entry name" value="SWIB/MDM2 domain"/>
    <property type="match status" value="1"/>
</dbReference>
<dbReference type="Pfam" id="PF02201">
    <property type="entry name" value="SWIB"/>
    <property type="match status" value="1"/>
</dbReference>
<dbReference type="AlphaFoldDB" id="A0AAU9PKY3"/>
<comment type="caution">
    <text evidence="2">The sequence shown here is derived from an EMBL/GenBank/DDBJ whole genome shotgun (WGS) entry which is preliminary data.</text>
</comment>